<dbReference type="Proteomes" id="UP001341840">
    <property type="component" value="Unassembled WGS sequence"/>
</dbReference>
<feature type="region of interest" description="Disordered" evidence="1">
    <location>
        <begin position="113"/>
        <end position="138"/>
    </location>
</feature>
<gene>
    <name evidence="3" type="ORF">PIB30_064273</name>
</gene>
<organism evidence="3 4">
    <name type="scientific">Stylosanthes scabra</name>
    <dbReference type="NCBI Taxonomy" id="79078"/>
    <lineage>
        <taxon>Eukaryota</taxon>
        <taxon>Viridiplantae</taxon>
        <taxon>Streptophyta</taxon>
        <taxon>Embryophyta</taxon>
        <taxon>Tracheophyta</taxon>
        <taxon>Spermatophyta</taxon>
        <taxon>Magnoliopsida</taxon>
        <taxon>eudicotyledons</taxon>
        <taxon>Gunneridae</taxon>
        <taxon>Pentapetalae</taxon>
        <taxon>rosids</taxon>
        <taxon>fabids</taxon>
        <taxon>Fabales</taxon>
        <taxon>Fabaceae</taxon>
        <taxon>Papilionoideae</taxon>
        <taxon>50 kb inversion clade</taxon>
        <taxon>dalbergioids sensu lato</taxon>
        <taxon>Dalbergieae</taxon>
        <taxon>Pterocarpus clade</taxon>
        <taxon>Stylosanthes</taxon>
    </lineage>
</organism>
<name>A0ABU6SM42_9FABA</name>
<accession>A0ABU6SM42</accession>
<reference evidence="3 4" key="1">
    <citation type="journal article" date="2023" name="Plants (Basel)">
        <title>Bridging the Gap: Combining Genomics and Transcriptomics Approaches to Understand Stylosanthes scabra, an Orphan Legume from the Brazilian Caatinga.</title>
        <authorList>
            <person name="Ferreira-Neto J.R.C."/>
            <person name="da Silva M.D."/>
            <person name="Binneck E."/>
            <person name="de Melo N.F."/>
            <person name="da Silva R.H."/>
            <person name="de Melo A.L.T.M."/>
            <person name="Pandolfi V."/>
            <person name="Bustamante F.O."/>
            <person name="Brasileiro-Vidal A.C."/>
            <person name="Benko-Iseppon A.M."/>
        </authorList>
    </citation>
    <scope>NUCLEOTIDE SEQUENCE [LARGE SCALE GENOMIC DNA]</scope>
    <source>
        <tissue evidence="3">Leaves</tissue>
    </source>
</reference>
<evidence type="ECO:0000256" key="1">
    <source>
        <dbReference type="SAM" id="MobiDB-lite"/>
    </source>
</evidence>
<evidence type="ECO:0000313" key="4">
    <source>
        <dbReference type="Proteomes" id="UP001341840"/>
    </source>
</evidence>
<evidence type="ECO:0000259" key="2">
    <source>
        <dbReference type="Pfam" id="PF03108"/>
    </source>
</evidence>
<keyword evidence="4" id="KW-1185">Reference proteome</keyword>
<comment type="caution">
    <text evidence="3">The sequence shown here is derived from an EMBL/GenBank/DDBJ whole genome shotgun (WGS) entry which is preliminary data.</text>
</comment>
<protein>
    <recommendedName>
        <fullName evidence="2">Transposase MuDR plant domain-containing protein</fullName>
    </recommendedName>
</protein>
<sequence>MPLMFRNTRISTLWELKQLTLSHLGVDGGREIKRLTYRLQAVTPDDRLEYRPSWISEDKHVWIPFEVHRRIMQDRFMEVLAEVRHVGGSSGFHPSQVQAEPALINVVSPDYNSDKDSDYEDDLSCHSTDEDELVPNTPTVGDVPSFFQQLDVDIRHVEDPTMESVAVEYNMDGGVEFIVGHRMHNQKAMLMAVKNYSIRRKVEYKVVESDRLKYHYRCKHYTAGCPWMIQVDLRQNLGYWYD</sequence>
<dbReference type="InterPro" id="IPR004332">
    <property type="entry name" value="Transposase_MuDR"/>
</dbReference>
<feature type="domain" description="Transposase MuDR plant" evidence="2">
    <location>
        <begin position="176"/>
        <end position="232"/>
    </location>
</feature>
<dbReference type="Pfam" id="PF03108">
    <property type="entry name" value="DBD_Tnp_Mut"/>
    <property type="match status" value="1"/>
</dbReference>
<dbReference type="EMBL" id="JASCZI010061039">
    <property type="protein sequence ID" value="MED6137352.1"/>
    <property type="molecule type" value="Genomic_DNA"/>
</dbReference>
<evidence type="ECO:0000313" key="3">
    <source>
        <dbReference type="EMBL" id="MED6137352.1"/>
    </source>
</evidence>
<proteinExistence type="predicted"/>